<sequence length="59" mass="6762">MSEIVNLNKARKIRSRAEKKAMADANAVKHGRSKAERMLDATRDAQARKLLDDHERETE</sequence>
<evidence type="ECO:0000256" key="1">
    <source>
        <dbReference type="SAM" id="MobiDB-lite"/>
    </source>
</evidence>
<gene>
    <name evidence="2" type="ORF">D9R08_09690</name>
</gene>
<organism evidence="2 3">
    <name type="scientific">Rhodophyticola porphyridii</name>
    <dbReference type="NCBI Taxonomy" id="1852017"/>
    <lineage>
        <taxon>Bacteria</taxon>
        <taxon>Pseudomonadati</taxon>
        <taxon>Pseudomonadota</taxon>
        <taxon>Alphaproteobacteria</taxon>
        <taxon>Rhodobacterales</taxon>
        <taxon>Roseobacteraceae</taxon>
        <taxon>Rhodophyticola</taxon>
    </lineage>
</organism>
<dbReference type="RefSeq" id="WP_121897844.1">
    <property type="nucleotide sequence ID" value="NZ_CP159473.1"/>
</dbReference>
<dbReference type="Pfam" id="PF13770">
    <property type="entry name" value="DUF4169"/>
    <property type="match status" value="1"/>
</dbReference>
<accession>A0A3L9Y0L5</accession>
<evidence type="ECO:0000313" key="3">
    <source>
        <dbReference type="Proteomes" id="UP000281343"/>
    </source>
</evidence>
<reference evidence="2 3" key="1">
    <citation type="submission" date="2018-10" db="EMBL/GenBank/DDBJ databases">
        <authorList>
            <person name="Jung H.S."/>
            <person name="Jeon C.O."/>
        </authorList>
    </citation>
    <scope>NUCLEOTIDE SEQUENCE [LARGE SCALE GENOMIC DNA]</scope>
    <source>
        <strain evidence="2 3">MA-7-27</strain>
    </source>
</reference>
<feature type="region of interest" description="Disordered" evidence="1">
    <location>
        <begin position="15"/>
        <end position="59"/>
    </location>
</feature>
<protein>
    <submittedName>
        <fullName evidence="2">DUF4169 family protein</fullName>
    </submittedName>
</protein>
<keyword evidence="3" id="KW-1185">Reference proteome</keyword>
<dbReference type="InterPro" id="IPR025227">
    <property type="entry name" value="DUF4169"/>
</dbReference>
<dbReference type="AlphaFoldDB" id="A0A3L9Y0L5"/>
<dbReference type="EMBL" id="RCNT01000004">
    <property type="protein sequence ID" value="RMA42364.1"/>
    <property type="molecule type" value="Genomic_DNA"/>
</dbReference>
<dbReference type="Proteomes" id="UP000281343">
    <property type="component" value="Unassembled WGS sequence"/>
</dbReference>
<evidence type="ECO:0000313" key="2">
    <source>
        <dbReference type="EMBL" id="RMA42364.1"/>
    </source>
</evidence>
<feature type="compositionally biased region" description="Basic and acidic residues" evidence="1">
    <location>
        <begin position="33"/>
        <end position="59"/>
    </location>
</feature>
<proteinExistence type="predicted"/>
<comment type="caution">
    <text evidence="2">The sequence shown here is derived from an EMBL/GenBank/DDBJ whole genome shotgun (WGS) entry which is preliminary data.</text>
</comment>
<name>A0A3L9Y0L5_9RHOB</name>
<dbReference type="OrthoDB" id="7192657at2"/>